<dbReference type="AlphaFoldDB" id="A0A4S3B5N5"/>
<dbReference type="Pfam" id="PF07883">
    <property type="entry name" value="Cupin_2"/>
    <property type="match status" value="1"/>
</dbReference>
<accession>A0A4S3B5N5</accession>
<dbReference type="Proteomes" id="UP000310506">
    <property type="component" value="Unassembled WGS sequence"/>
</dbReference>
<dbReference type="Pfam" id="PF01381">
    <property type="entry name" value="HTH_3"/>
    <property type="match status" value="1"/>
</dbReference>
<proteinExistence type="predicted"/>
<dbReference type="SMART" id="SM00530">
    <property type="entry name" value="HTH_XRE"/>
    <property type="match status" value="1"/>
</dbReference>
<dbReference type="Gene3D" id="2.60.120.10">
    <property type="entry name" value="Jelly Rolls"/>
    <property type="match status" value="1"/>
</dbReference>
<evidence type="ECO:0000313" key="3">
    <source>
        <dbReference type="EMBL" id="THB61180.1"/>
    </source>
</evidence>
<dbReference type="GO" id="GO:0003677">
    <property type="term" value="F:DNA binding"/>
    <property type="evidence" value="ECO:0007669"/>
    <property type="project" value="UniProtKB-KW"/>
</dbReference>
<dbReference type="GO" id="GO:0003700">
    <property type="term" value="F:DNA-binding transcription factor activity"/>
    <property type="evidence" value="ECO:0007669"/>
    <property type="project" value="TreeGrafter"/>
</dbReference>
<dbReference type="InterPro" id="IPR011051">
    <property type="entry name" value="RmlC_Cupin_sf"/>
</dbReference>
<dbReference type="InterPro" id="IPR050807">
    <property type="entry name" value="TransReg_Diox_bact_type"/>
</dbReference>
<dbReference type="CDD" id="cd02209">
    <property type="entry name" value="cupin_XRE_C"/>
    <property type="match status" value="1"/>
</dbReference>
<comment type="caution">
    <text evidence="3">The sequence shown here is derived from an EMBL/GenBank/DDBJ whole genome shotgun (WGS) entry which is preliminary data.</text>
</comment>
<organism evidence="3 4">
    <name type="scientific">Vagococcus silagei</name>
    <dbReference type="NCBI Taxonomy" id="2508885"/>
    <lineage>
        <taxon>Bacteria</taxon>
        <taxon>Bacillati</taxon>
        <taxon>Bacillota</taxon>
        <taxon>Bacilli</taxon>
        <taxon>Lactobacillales</taxon>
        <taxon>Enterococcaceae</taxon>
        <taxon>Vagococcus</taxon>
    </lineage>
</organism>
<reference evidence="3 4" key="1">
    <citation type="submission" date="2019-01" db="EMBL/GenBank/DDBJ databases">
        <title>Vagococcus silagei sp. nov. isolated from brewer's grain.</title>
        <authorList>
            <person name="Guu J.-R."/>
        </authorList>
    </citation>
    <scope>NUCLEOTIDE SEQUENCE [LARGE SCALE GENOMIC DNA]</scope>
    <source>
        <strain evidence="3 4">2B-2</strain>
    </source>
</reference>
<feature type="domain" description="HTH cro/C1-type" evidence="2">
    <location>
        <begin position="22"/>
        <end position="76"/>
    </location>
</feature>
<dbReference type="GO" id="GO:0005829">
    <property type="term" value="C:cytosol"/>
    <property type="evidence" value="ECO:0007669"/>
    <property type="project" value="TreeGrafter"/>
</dbReference>
<protein>
    <submittedName>
        <fullName evidence="3">XRE family transcriptional regulator</fullName>
    </submittedName>
</protein>
<dbReference type="OrthoDB" id="6386941at2"/>
<sequence length="189" mass="21202">MGGCKMVMNDDLTLINQMGKNLRDLRKNKGLTMEQLANLSGVSGITISNLENGRSNPTINVLWKLAEALDITLTQLVGYAQPTTEVSKLETTHFISDLATGWLIQPVFQEDKIDVFRVCLKAKATHQERHQSKNTTEVITVMKGSLLLKVGNQTYRLDEYDSINFDSGLAHDYINDTNEDILLNIVVKY</sequence>
<dbReference type="SUPFAM" id="SSF47413">
    <property type="entry name" value="lambda repressor-like DNA-binding domains"/>
    <property type="match status" value="1"/>
</dbReference>
<keyword evidence="4" id="KW-1185">Reference proteome</keyword>
<dbReference type="InterPro" id="IPR013096">
    <property type="entry name" value="Cupin_2"/>
</dbReference>
<evidence type="ECO:0000313" key="4">
    <source>
        <dbReference type="Proteomes" id="UP000310506"/>
    </source>
</evidence>
<dbReference type="InterPro" id="IPR001387">
    <property type="entry name" value="Cro/C1-type_HTH"/>
</dbReference>
<dbReference type="InterPro" id="IPR014710">
    <property type="entry name" value="RmlC-like_jellyroll"/>
</dbReference>
<dbReference type="EMBL" id="SDGV01000015">
    <property type="protein sequence ID" value="THB61180.1"/>
    <property type="molecule type" value="Genomic_DNA"/>
</dbReference>
<dbReference type="Gene3D" id="1.10.260.40">
    <property type="entry name" value="lambda repressor-like DNA-binding domains"/>
    <property type="match status" value="1"/>
</dbReference>
<name>A0A4S3B5N5_9ENTE</name>
<dbReference type="InterPro" id="IPR010982">
    <property type="entry name" value="Lambda_DNA-bd_dom_sf"/>
</dbReference>
<evidence type="ECO:0000259" key="2">
    <source>
        <dbReference type="PROSITE" id="PS50943"/>
    </source>
</evidence>
<dbReference type="PANTHER" id="PTHR46797">
    <property type="entry name" value="HTH-TYPE TRANSCRIPTIONAL REGULATOR"/>
    <property type="match status" value="1"/>
</dbReference>
<dbReference type="SUPFAM" id="SSF51182">
    <property type="entry name" value="RmlC-like cupins"/>
    <property type="match status" value="1"/>
</dbReference>
<keyword evidence="1" id="KW-0238">DNA-binding</keyword>
<evidence type="ECO:0000256" key="1">
    <source>
        <dbReference type="ARBA" id="ARBA00023125"/>
    </source>
</evidence>
<dbReference type="CDD" id="cd00093">
    <property type="entry name" value="HTH_XRE"/>
    <property type="match status" value="1"/>
</dbReference>
<dbReference type="PANTHER" id="PTHR46797:SF24">
    <property type="entry name" value="DNA-BINDING PHAGE PROTEIN"/>
    <property type="match status" value="1"/>
</dbReference>
<gene>
    <name evidence="3" type="ORF">ESZ54_06570</name>
</gene>
<dbReference type="PROSITE" id="PS50943">
    <property type="entry name" value="HTH_CROC1"/>
    <property type="match status" value="1"/>
</dbReference>